<dbReference type="GO" id="GO:0016020">
    <property type="term" value="C:membrane"/>
    <property type="evidence" value="ECO:0007669"/>
    <property type="project" value="UniProtKB-SubCell"/>
</dbReference>
<feature type="transmembrane region" description="Helical" evidence="5">
    <location>
        <begin position="21"/>
        <end position="43"/>
    </location>
</feature>
<feature type="transmembrane region" description="Helical" evidence="5">
    <location>
        <begin position="390"/>
        <end position="409"/>
    </location>
</feature>
<evidence type="ECO:0000313" key="6">
    <source>
        <dbReference type="EMBL" id="EDY21106.1"/>
    </source>
</evidence>
<reference evidence="6 7" key="1">
    <citation type="journal article" date="2011" name="J. Bacteriol.">
        <title>Genome sequence of Chthoniobacter flavus Ellin428, an aerobic heterotrophic soil bacterium.</title>
        <authorList>
            <person name="Kant R."/>
            <person name="van Passel M.W."/>
            <person name="Palva A."/>
            <person name="Lucas S."/>
            <person name="Lapidus A."/>
            <person name="Glavina Del Rio T."/>
            <person name="Dalin E."/>
            <person name="Tice H."/>
            <person name="Bruce D."/>
            <person name="Goodwin L."/>
            <person name="Pitluck S."/>
            <person name="Larimer F.W."/>
            <person name="Land M.L."/>
            <person name="Hauser L."/>
            <person name="Sangwan P."/>
            <person name="de Vos W.M."/>
            <person name="Janssen P.H."/>
            <person name="Smidt H."/>
        </authorList>
    </citation>
    <scope>NUCLEOTIDE SEQUENCE [LARGE SCALE GENOMIC DNA]</scope>
    <source>
        <strain evidence="6 7">Ellin428</strain>
    </source>
</reference>
<dbReference type="CDD" id="cd03682">
    <property type="entry name" value="ClC_sycA_like"/>
    <property type="match status" value="1"/>
</dbReference>
<feature type="transmembrane region" description="Helical" evidence="5">
    <location>
        <begin position="148"/>
        <end position="173"/>
    </location>
</feature>
<dbReference type="InterPro" id="IPR001807">
    <property type="entry name" value="ClC"/>
</dbReference>
<dbReference type="GO" id="GO:0015108">
    <property type="term" value="F:chloride transmembrane transporter activity"/>
    <property type="evidence" value="ECO:0007669"/>
    <property type="project" value="InterPro"/>
</dbReference>
<evidence type="ECO:0000256" key="2">
    <source>
        <dbReference type="ARBA" id="ARBA00022692"/>
    </source>
</evidence>
<comment type="caution">
    <text evidence="6">The sequence shown here is derived from an EMBL/GenBank/DDBJ whole genome shotgun (WGS) entry which is preliminary data.</text>
</comment>
<dbReference type="Pfam" id="PF00654">
    <property type="entry name" value="Voltage_CLC"/>
    <property type="match status" value="1"/>
</dbReference>
<accession>B4CXV8</accession>
<dbReference type="STRING" id="497964.CfE428DRAFT_1399"/>
<dbReference type="eggNOG" id="COG0038">
    <property type="taxonomic scope" value="Bacteria"/>
</dbReference>
<proteinExistence type="predicted"/>
<feature type="transmembrane region" description="Helical" evidence="5">
    <location>
        <begin position="363"/>
        <end position="383"/>
    </location>
</feature>
<feature type="transmembrane region" description="Helical" evidence="5">
    <location>
        <begin position="55"/>
        <end position="74"/>
    </location>
</feature>
<feature type="transmembrane region" description="Helical" evidence="5">
    <location>
        <begin position="316"/>
        <end position="334"/>
    </location>
</feature>
<feature type="transmembrane region" description="Helical" evidence="5">
    <location>
        <begin position="273"/>
        <end position="296"/>
    </location>
</feature>
<protein>
    <submittedName>
        <fullName evidence="6">Chloride channel core</fullName>
    </submittedName>
</protein>
<evidence type="ECO:0000256" key="4">
    <source>
        <dbReference type="ARBA" id="ARBA00023136"/>
    </source>
</evidence>
<gene>
    <name evidence="6" type="ORF">CfE428DRAFT_1399</name>
</gene>
<dbReference type="PANTHER" id="PTHR43427:SF12">
    <property type="entry name" value="CHLORIDE TRANSPORTER"/>
    <property type="match status" value="1"/>
</dbReference>
<keyword evidence="2 5" id="KW-0812">Transmembrane</keyword>
<comment type="subcellular location">
    <subcellularLocation>
        <location evidence="1">Membrane</location>
        <topology evidence="1">Multi-pass membrane protein</topology>
    </subcellularLocation>
</comment>
<dbReference type="RefSeq" id="WP_006978725.1">
    <property type="nucleotide sequence ID" value="NZ_ABVL01000003.1"/>
</dbReference>
<dbReference type="Proteomes" id="UP000005824">
    <property type="component" value="Unassembled WGS sequence"/>
</dbReference>
<evidence type="ECO:0000256" key="3">
    <source>
        <dbReference type="ARBA" id="ARBA00022989"/>
    </source>
</evidence>
<dbReference type="PRINTS" id="PR00762">
    <property type="entry name" value="CLCHANNEL"/>
</dbReference>
<organism evidence="6 7">
    <name type="scientific">Chthoniobacter flavus Ellin428</name>
    <dbReference type="NCBI Taxonomy" id="497964"/>
    <lineage>
        <taxon>Bacteria</taxon>
        <taxon>Pseudomonadati</taxon>
        <taxon>Verrucomicrobiota</taxon>
        <taxon>Spartobacteria</taxon>
        <taxon>Chthoniobacterales</taxon>
        <taxon>Chthoniobacteraceae</taxon>
        <taxon>Chthoniobacter</taxon>
    </lineage>
</organism>
<dbReference type="InterPro" id="IPR014743">
    <property type="entry name" value="Cl-channel_core"/>
</dbReference>
<evidence type="ECO:0000256" key="1">
    <source>
        <dbReference type="ARBA" id="ARBA00004141"/>
    </source>
</evidence>
<evidence type="ECO:0000313" key="7">
    <source>
        <dbReference type="Proteomes" id="UP000005824"/>
    </source>
</evidence>
<dbReference type="InterPro" id="IPR050368">
    <property type="entry name" value="ClC-type_chloride_channel"/>
</dbReference>
<keyword evidence="3 5" id="KW-1133">Transmembrane helix</keyword>
<evidence type="ECO:0000256" key="5">
    <source>
        <dbReference type="SAM" id="Phobius"/>
    </source>
</evidence>
<keyword evidence="7" id="KW-1185">Reference proteome</keyword>
<dbReference type="Gene3D" id="1.10.3080.10">
    <property type="entry name" value="Clc chloride channel"/>
    <property type="match status" value="1"/>
</dbReference>
<dbReference type="PANTHER" id="PTHR43427">
    <property type="entry name" value="CHLORIDE CHANNEL PROTEIN CLC-E"/>
    <property type="match status" value="1"/>
</dbReference>
<dbReference type="EMBL" id="ABVL01000003">
    <property type="protein sequence ID" value="EDY21106.1"/>
    <property type="molecule type" value="Genomic_DNA"/>
</dbReference>
<feature type="transmembrane region" description="Helical" evidence="5">
    <location>
        <begin position="231"/>
        <end position="252"/>
    </location>
</feature>
<keyword evidence="4 5" id="KW-0472">Membrane</keyword>
<name>B4CXV8_9BACT</name>
<sequence length="460" mass="49349">MTAIRHLLQNVLGHIAFSLRWLIYIVPMAAVVGSACAFFLWGLEQVTHWRFEHPWLLYFLPLAGVAVGLLYHYYGRSAEGGNNLIMDQIHEPGGGVPRRMAPLVLFGTLVTHLFGGSAGREGTAVQMGGSIASAFCRWYRLDASSVRILLMAGIAAGFGAVFGTPLAGAVFALEVLMIGRIEYEALLPAFIAAVAGDWTCHAWGIGHTHYHIDFLASNAAPSAFFHLDPKLLLKVVVASAAFGMASTAFSELSHRLSALFKRLVPYGPWRPAVGGLVVIGLFFLVGTSDYLGLGVSSPDPRAVTIVSFFQSPEIHYWSWFWKIIFTAVTLSAGFKGGEVTPLFYIGAALGNALAGIMGAPTDLFAALGFVAIFAGASNTPLACTLMGVELFGATHVIYIATACFLAYLFSGHSGIYLSQRIAVPKTGPGTLPPEISLRHARELLTSSRAQSASDQREPRK</sequence>
<dbReference type="InParanoid" id="B4CXV8"/>
<dbReference type="AlphaFoldDB" id="B4CXV8"/>
<dbReference type="SUPFAM" id="SSF81340">
    <property type="entry name" value="Clc chloride channel"/>
    <property type="match status" value="1"/>
</dbReference>